<dbReference type="EMBL" id="FORH01000002">
    <property type="protein sequence ID" value="SFJ21702.1"/>
    <property type="molecule type" value="Genomic_DNA"/>
</dbReference>
<proteinExistence type="inferred from homology"/>
<dbReference type="OrthoDB" id="9787190at2"/>
<dbReference type="Gene3D" id="3.50.50.60">
    <property type="entry name" value="FAD/NAD(P)-binding domain"/>
    <property type="match status" value="1"/>
</dbReference>
<dbReference type="GO" id="GO:0005886">
    <property type="term" value="C:plasma membrane"/>
    <property type="evidence" value="ECO:0007669"/>
    <property type="project" value="TreeGrafter"/>
</dbReference>
<dbReference type="InterPro" id="IPR036188">
    <property type="entry name" value="FAD/NAD-bd_sf"/>
</dbReference>
<feature type="domain" description="FAD dependent oxidoreductase" evidence="3">
    <location>
        <begin position="20"/>
        <end position="417"/>
    </location>
</feature>
<dbReference type="Pfam" id="PF01266">
    <property type="entry name" value="DAO"/>
    <property type="match status" value="1"/>
</dbReference>
<gene>
    <name evidence="4" type="ORF">SAMN04487991_1703</name>
</gene>
<protein>
    <submittedName>
        <fullName evidence="4">Glycine/D-amino acid oxidase</fullName>
    </submittedName>
</protein>
<name>A0A1I3PJM3_9RHOB</name>
<evidence type="ECO:0000313" key="4">
    <source>
        <dbReference type="EMBL" id="SFJ21702.1"/>
    </source>
</evidence>
<evidence type="ECO:0000256" key="1">
    <source>
        <dbReference type="ARBA" id="ARBA00009410"/>
    </source>
</evidence>
<dbReference type="GO" id="GO:0008718">
    <property type="term" value="F:D-amino-acid dehydrogenase activity"/>
    <property type="evidence" value="ECO:0007669"/>
    <property type="project" value="TreeGrafter"/>
</dbReference>
<sequence length="450" mass="48816">MPGPQLDPVESNATLPAEVDVVIIGGGIAGVCTALELVERGKTVALCEKGEIGAEQSSRNWGWVRLTHRDPREMPLMVESVRLWKAMNDRIGDETGYRQCGVTYTVTDDKVLASEGEAAEELQKYQIPARILNANEVREAFPGFSLDIKGALHNPHDGRAEPQKAAPAIARAVQARGGSVHQYCAVRTLETADGKVTGAVTEKGPIKCSAVLVAGGVWSRLFLGNLGIELPQLRTKGTVMRTEPVADGQEQTLKSPGFALRKRLDGGYNIASAAPSRYQLTPDSFRLFRAFLPTLKNEWRNISLGLGPAFFDALRTPRRWTAKDVTPFEKSRILDPEPDRPRIDKVLDLVKRDYAPFKGAKVAQRWAGYIDVMPDIIPVISETKGVKNGIDGLFVATGFSGHGFGLGTGAGLLAADLITGRAPCVDPTPFRLHRFSDGSKITPTLGVTQR</sequence>
<comment type="similarity">
    <text evidence="1">Belongs to the DadA oxidoreductase family.</text>
</comment>
<keyword evidence="5" id="KW-1185">Reference proteome</keyword>
<dbReference type="GO" id="GO:0005737">
    <property type="term" value="C:cytoplasm"/>
    <property type="evidence" value="ECO:0007669"/>
    <property type="project" value="TreeGrafter"/>
</dbReference>
<dbReference type="PANTHER" id="PTHR13847:SF280">
    <property type="entry name" value="D-AMINO ACID DEHYDROGENASE"/>
    <property type="match status" value="1"/>
</dbReference>
<dbReference type="InterPro" id="IPR006076">
    <property type="entry name" value="FAD-dep_OxRdtase"/>
</dbReference>
<dbReference type="PANTHER" id="PTHR13847">
    <property type="entry name" value="SARCOSINE DEHYDROGENASE-RELATED"/>
    <property type="match status" value="1"/>
</dbReference>
<dbReference type="Gene3D" id="3.30.9.10">
    <property type="entry name" value="D-Amino Acid Oxidase, subunit A, domain 2"/>
    <property type="match status" value="1"/>
</dbReference>
<dbReference type="STRING" id="588602.SAMN04487991_1703"/>
<dbReference type="AlphaFoldDB" id="A0A1I3PJM3"/>
<dbReference type="SUPFAM" id="SSF51905">
    <property type="entry name" value="FAD/NAD(P)-binding domain"/>
    <property type="match status" value="1"/>
</dbReference>
<dbReference type="GO" id="GO:0055130">
    <property type="term" value="P:D-alanine catabolic process"/>
    <property type="evidence" value="ECO:0007669"/>
    <property type="project" value="TreeGrafter"/>
</dbReference>
<reference evidence="5" key="1">
    <citation type="submission" date="2016-10" db="EMBL/GenBank/DDBJ databases">
        <authorList>
            <person name="Varghese N."/>
            <person name="Submissions S."/>
        </authorList>
    </citation>
    <scope>NUCLEOTIDE SEQUENCE [LARGE SCALE GENOMIC DNA]</scope>
    <source>
        <strain evidence="5">DSM 26471</strain>
    </source>
</reference>
<dbReference type="Proteomes" id="UP000199630">
    <property type="component" value="Unassembled WGS sequence"/>
</dbReference>
<dbReference type="RefSeq" id="WP_090059960.1">
    <property type="nucleotide sequence ID" value="NZ_FORH01000002.1"/>
</dbReference>
<keyword evidence="2" id="KW-0560">Oxidoreductase</keyword>
<evidence type="ECO:0000256" key="2">
    <source>
        <dbReference type="ARBA" id="ARBA00023002"/>
    </source>
</evidence>
<organism evidence="4 5">
    <name type="scientific">Celeribacter neptunius</name>
    <dbReference type="NCBI Taxonomy" id="588602"/>
    <lineage>
        <taxon>Bacteria</taxon>
        <taxon>Pseudomonadati</taxon>
        <taxon>Pseudomonadota</taxon>
        <taxon>Alphaproteobacteria</taxon>
        <taxon>Rhodobacterales</taxon>
        <taxon>Roseobacteraceae</taxon>
        <taxon>Celeribacter</taxon>
    </lineage>
</organism>
<accession>A0A1I3PJM3</accession>
<evidence type="ECO:0000313" key="5">
    <source>
        <dbReference type="Proteomes" id="UP000199630"/>
    </source>
</evidence>
<evidence type="ECO:0000259" key="3">
    <source>
        <dbReference type="Pfam" id="PF01266"/>
    </source>
</evidence>